<organism evidence="1 2">
    <name type="scientific">Caerostris extrusa</name>
    <name type="common">Bark spider</name>
    <name type="synonym">Caerostris bankana</name>
    <dbReference type="NCBI Taxonomy" id="172846"/>
    <lineage>
        <taxon>Eukaryota</taxon>
        <taxon>Metazoa</taxon>
        <taxon>Ecdysozoa</taxon>
        <taxon>Arthropoda</taxon>
        <taxon>Chelicerata</taxon>
        <taxon>Arachnida</taxon>
        <taxon>Araneae</taxon>
        <taxon>Araneomorphae</taxon>
        <taxon>Entelegynae</taxon>
        <taxon>Araneoidea</taxon>
        <taxon>Araneidae</taxon>
        <taxon>Caerostris</taxon>
    </lineage>
</organism>
<protein>
    <submittedName>
        <fullName evidence="1">Uncharacterized protein</fullName>
    </submittedName>
</protein>
<keyword evidence="2" id="KW-1185">Reference proteome</keyword>
<dbReference type="Proteomes" id="UP001054945">
    <property type="component" value="Unassembled WGS sequence"/>
</dbReference>
<sequence length="137" mass="14823">MNQELDNHRTVPVCNISTFKISGAARTQPQLPKITHPKSNRSLRMWRTSAQTKCYVGPLLGRSPFLIGDTSSARVQLTNAAVISTASQCDATKECVPLTASHASRLADFQQHGPFYPNLVSASDASGGVVHKLTFLT</sequence>
<dbReference type="EMBL" id="BPLR01016073">
    <property type="protein sequence ID" value="GIY81064.1"/>
    <property type="molecule type" value="Genomic_DNA"/>
</dbReference>
<proteinExistence type="predicted"/>
<dbReference type="AlphaFoldDB" id="A0AAV4WGZ4"/>
<evidence type="ECO:0000313" key="1">
    <source>
        <dbReference type="EMBL" id="GIY81064.1"/>
    </source>
</evidence>
<comment type="caution">
    <text evidence="1">The sequence shown here is derived from an EMBL/GenBank/DDBJ whole genome shotgun (WGS) entry which is preliminary data.</text>
</comment>
<evidence type="ECO:0000313" key="2">
    <source>
        <dbReference type="Proteomes" id="UP001054945"/>
    </source>
</evidence>
<gene>
    <name evidence="1" type="ORF">CEXT_558701</name>
</gene>
<accession>A0AAV4WGZ4</accession>
<name>A0AAV4WGZ4_CAEEX</name>
<reference evidence="1 2" key="1">
    <citation type="submission" date="2021-06" db="EMBL/GenBank/DDBJ databases">
        <title>Caerostris extrusa draft genome.</title>
        <authorList>
            <person name="Kono N."/>
            <person name="Arakawa K."/>
        </authorList>
    </citation>
    <scope>NUCLEOTIDE SEQUENCE [LARGE SCALE GENOMIC DNA]</scope>
</reference>